<protein>
    <submittedName>
        <fullName evidence="4">Putative Cinnamoyl-CoA reductase</fullName>
    </submittedName>
</protein>
<dbReference type="STRING" id="29655.A0A0K9Q5V2"/>
<dbReference type="GO" id="GO:0016616">
    <property type="term" value="F:oxidoreductase activity, acting on the CH-OH group of donors, NAD or NADP as acceptor"/>
    <property type="evidence" value="ECO:0000318"/>
    <property type="project" value="GO_Central"/>
</dbReference>
<dbReference type="InterPro" id="IPR036291">
    <property type="entry name" value="NAD(P)-bd_dom_sf"/>
</dbReference>
<dbReference type="PANTHER" id="PTHR10366">
    <property type="entry name" value="NAD DEPENDENT EPIMERASE/DEHYDRATASE"/>
    <property type="match status" value="1"/>
</dbReference>
<organism evidence="4 5">
    <name type="scientific">Zostera marina</name>
    <name type="common">Eelgrass</name>
    <dbReference type="NCBI Taxonomy" id="29655"/>
    <lineage>
        <taxon>Eukaryota</taxon>
        <taxon>Viridiplantae</taxon>
        <taxon>Streptophyta</taxon>
        <taxon>Embryophyta</taxon>
        <taxon>Tracheophyta</taxon>
        <taxon>Spermatophyta</taxon>
        <taxon>Magnoliopsida</taxon>
        <taxon>Liliopsida</taxon>
        <taxon>Zosteraceae</taxon>
        <taxon>Zostera</taxon>
    </lineage>
</organism>
<dbReference type="Gene3D" id="3.40.50.720">
    <property type="entry name" value="NAD(P)-binding Rossmann-like Domain"/>
    <property type="match status" value="1"/>
</dbReference>
<evidence type="ECO:0000313" key="5">
    <source>
        <dbReference type="Proteomes" id="UP000036987"/>
    </source>
</evidence>
<keyword evidence="5" id="KW-1185">Reference proteome</keyword>
<dbReference type="OrthoDB" id="2735536at2759"/>
<dbReference type="Pfam" id="PF01370">
    <property type="entry name" value="Epimerase"/>
    <property type="match status" value="1"/>
</dbReference>
<feature type="compositionally biased region" description="Pro residues" evidence="2">
    <location>
        <begin position="270"/>
        <end position="279"/>
    </location>
</feature>
<dbReference type="InterPro" id="IPR001509">
    <property type="entry name" value="Epimerase_deHydtase"/>
</dbReference>
<proteinExistence type="predicted"/>
<comment type="caution">
    <text evidence="4">The sequence shown here is derived from an EMBL/GenBank/DDBJ whole genome shotgun (WGS) entry which is preliminary data.</text>
</comment>
<dbReference type="InterPro" id="IPR050425">
    <property type="entry name" value="NAD(P)_dehydrat-like"/>
</dbReference>
<dbReference type="Proteomes" id="UP000036987">
    <property type="component" value="Unassembled WGS sequence"/>
</dbReference>
<dbReference type="AlphaFoldDB" id="A0A0K9Q5V2"/>
<keyword evidence="1" id="KW-0560">Oxidoreductase</keyword>
<reference evidence="5" key="1">
    <citation type="journal article" date="2016" name="Nature">
        <title>The genome of the seagrass Zostera marina reveals angiosperm adaptation to the sea.</title>
        <authorList>
            <person name="Olsen J.L."/>
            <person name="Rouze P."/>
            <person name="Verhelst B."/>
            <person name="Lin Y.-C."/>
            <person name="Bayer T."/>
            <person name="Collen J."/>
            <person name="Dattolo E."/>
            <person name="De Paoli E."/>
            <person name="Dittami S."/>
            <person name="Maumus F."/>
            <person name="Michel G."/>
            <person name="Kersting A."/>
            <person name="Lauritano C."/>
            <person name="Lohaus R."/>
            <person name="Toepel M."/>
            <person name="Tonon T."/>
            <person name="Vanneste K."/>
            <person name="Amirebrahimi M."/>
            <person name="Brakel J."/>
            <person name="Bostroem C."/>
            <person name="Chovatia M."/>
            <person name="Grimwood J."/>
            <person name="Jenkins J.W."/>
            <person name="Jueterbock A."/>
            <person name="Mraz A."/>
            <person name="Stam W.T."/>
            <person name="Tice H."/>
            <person name="Bornberg-Bauer E."/>
            <person name="Green P.J."/>
            <person name="Pearson G.A."/>
            <person name="Procaccini G."/>
            <person name="Duarte C.M."/>
            <person name="Schmutz J."/>
            <person name="Reusch T.B.H."/>
            <person name="Van de Peer Y."/>
        </authorList>
    </citation>
    <scope>NUCLEOTIDE SEQUENCE [LARGE SCALE GENOMIC DNA]</scope>
    <source>
        <strain evidence="5">cv. Finnish</strain>
    </source>
</reference>
<sequence length="319" mass="36076">MAPWPCSTNKVCVMDAASQLGSVLVKWSLRRGYIVHAASQNKDITLRFIELTDEESRRLKIFKSVDLFDYQTILEAVKGCSGLFYSFEPPHELDRRSYDEYMVDVEVRAAHNVLEACAQTETIDKVIFTSSVTAIVWNESELASPSSVLDENNWSDPNYCRKSKLWYALAKTSAEKTAWALAMDRNVTMVTINAGLLLTPDLAVTDPYVKGAAEMYGYGVFVTVDLEFLAKAHICTYEDVAAFGRYLCFNKSILQHEDAVKLSQTLDPSDPCPSQPSPPAHGDYGRREIIKQRIRNRKLEELMEDFDRGIEMQSLDQNI</sequence>
<dbReference type="SUPFAM" id="SSF51735">
    <property type="entry name" value="NAD(P)-binding Rossmann-fold domains"/>
    <property type="match status" value="1"/>
</dbReference>
<dbReference type="EMBL" id="LFYR01000104">
    <property type="protein sequence ID" value="KMZ75997.1"/>
    <property type="molecule type" value="Genomic_DNA"/>
</dbReference>
<evidence type="ECO:0000256" key="1">
    <source>
        <dbReference type="ARBA" id="ARBA00023002"/>
    </source>
</evidence>
<dbReference type="OMA" id="NWSDINF"/>
<evidence type="ECO:0000256" key="2">
    <source>
        <dbReference type="SAM" id="MobiDB-lite"/>
    </source>
</evidence>
<accession>A0A0K9Q5V2</accession>
<dbReference type="PANTHER" id="PTHR10366:SF749">
    <property type="entry name" value="NAD DEPENDENT EPIMERASE_DEHYDRATASE FAMILY PROTEIN, EXPRESSED"/>
    <property type="match status" value="1"/>
</dbReference>
<feature type="region of interest" description="Disordered" evidence="2">
    <location>
        <begin position="264"/>
        <end position="286"/>
    </location>
</feature>
<dbReference type="CDD" id="cd08958">
    <property type="entry name" value="FR_SDR_e"/>
    <property type="match status" value="1"/>
</dbReference>
<evidence type="ECO:0000259" key="3">
    <source>
        <dbReference type="Pfam" id="PF01370"/>
    </source>
</evidence>
<name>A0A0K9Q5V2_ZOSMR</name>
<feature type="domain" description="NAD-dependent epimerase/dehydratase" evidence="3">
    <location>
        <begin position="16"/>
        <end position="195"/>
    </location>
</feature>
<gene>
    <name evidence="4" type="ORF">ZOSMA_108G00350</name>
</gene>
<evidence type="ECO:0000313" key="4">
    <source>
        <dbReference type="EMBL" id="KMZ75997.1"/>
    </source>
</evidence>